<evidence type="ECO:0000313" key="2">
    <source>
        <dbReference type="EMBL" id="CAB4132950.1"/>
    </source>
</evidence>
<organism evidence="1">
    <name type="scientific">uncultured Caudovirales phage</name>
    <dbReference type="NCBI Taxonomy" id="2100421"/>
    <lineage>
        <taxon>Viruses</taxon>
        <taxon>Duplodnaviria</taxon>
        <taxon>Heunggongvirae</taxon>
        <taxon>Uroviricota</taxon>
        <taxon>Caudoviricetes</taxon>
        <taxon>Peduoviridae</taxon>
        <taxon>Maltschvirus</taxon>
        <taxon>Maltschvirus maltsch</taxon>
    </lineage>
</organism>
<gene>
    <name evidence="2" type="ORF">UFOVP254_20</name>
    <name evidence="1" type="ORF">UFOVP76_33</name>
</gene>
<dbReference type="EMBL" id="LR796269">
    <property type="protein sequence ID" value="CAB4132950.1"/>
    <property type="molecule type" value="Genomic_DNA"/>
</dbReference>
<protein>
    <recommendedName>
        <fullName evidence="3">HNHc domain containing protein</fullName>
    </recommendedName>
</protein>
<evidence type="ECO:0008006" key="3">
    <source>
        <dbReference type="Google" id="ProtNLM"/>
    </source>
</evidence>
<dbReference type="EMBL" id="LR796204">
    <property type="protein sequence ID" value="CAB4126976.1"/>
    <property type="molecule type" value="Genomic_DNA"/>
</dbReference>
<proteinExistence type="predicted"/>
<sequence length="141" mass="16001">MKYVLLLLPVVALAAPVTNPQVTPGNIQQTICVPGWTKTVRPPVSYTNRIKRDLLESGELSDYELDHLTPIELGGHPRDPDNLWMQPWEGKCGARKKDVLETKLKRLVCANEVRLRDAQNAINSDWVKAYNRWIGPLECDE</sequence>
<evidence type="ECO:0000313" key="1">
    <source>
        <dbReference type="EMBL" id="CAB4126976.1"/>
    </source>
</evidence>
<accession>A0A6J5L156</accession>
<reference evidence="1" key="1">
    <citation type="submission" date="2020-04" db="EMBL/GenBank/DDBJ databases">
        <authorList>
            <person name="Chiriac C."/>
            <person name="Salcher M."/>
            <person name="Ghai R."/>
            <person name="Kavagutti S V."/>
        </authorList>
    </citation>
    <scope>NUCLEOTIDE SEQUENCE</scope>
</reference>
<name>A0A6J5L156_9CAUD</name>